<keyword evidence="4 10" id="KW-0963">Cytoplasm</keyword>
<dbReference type="HAMAP" id="MF_03115">
    <property type="entry name" value="Anamorsin"/>
    <property type="match status" value="1"/>
</dbReference>
<dbReference type="GO" id="GO:0005758">
    <property type="term" value="C:mitochondrial intermembrane space"/>
    <property type="evidence" value="ECO:0007669"/>
    <property type="project" value="UniProtKB-SubCell"/>
</dbReference>
<keyword evidence="9 10" id="KW-0496">Mitochondrion</keyword>
<dbReference type="EMBL" id="JALJOS010000092">
    <property type="protein sequence ID" value="KAK9816070.1"/>
    <property type="molecule type" value="Genomic_DNA"/>
</dbReference>
<organism evidence="12 13">
    <name type="scientific">Apatococcus lobatus</name>
    <dbReference type="NCBI Taxonomy" id="904363"/>
    <lineage>
        <taxon>Eukaryota</taxon>
        <taxon>Viridiplantae</taxon>
        <taxon>Chlorophyta</taxon>
        <taxon>core chlorophytes</taxon>
        <taxon>Trebouxiophyceae</taxon>
        <taxon>Chlorellales</taxon>
        <taxon>Chlorellaceae</taxon>
        <taxon>Apatococcus</taxon>
    </lineage>
</organism>
<evidence type="ECO:0000256" key="3">
    <source>
        <dbReference type="ARBA" id="ARBA00022485"/>
    </source>
</evidence>
<dbReference type="Proteomes" id="UP001438707">
    <property type="component" value="Unassembled WGS sequence"/>
</dbReference>
<gene>
    <name evidence="12" type="ORF">WJX74_009188</name>
</gene>
<dbReference type="GO" id="GO:0016226">
    <property type="term" value="P:iron-sulfur cluster assembly"/>
    <property type="evidence" value="ECO:0007669"/>
    <property type="project" value="UniProtKB-UniRule"/>
</dbReference>
<evidence type="ECO:0000256" key="10">
    <source>
        <dbReference type="HAMAP-Rule" id="MF_03115"/>
    </source>
</evidence>
<comment type="subunit">
    <text evidence="10">Monomer.</text>
</comment>
<feature type="binding site" evidence="10">
    <location>
        <position position="219"/>
    </location>
    <ligand>
        <name>[4Fe-4S] cluster</name>
        <dbReference type="ChEBI" id="CHEBI:49883"/>
    </ligand>
</feature>
<dbReference type="GO" id="GO:0009055">
    <property type="term" value="F:electron transfer activity"/>
    <property type="evidence" value="ECO:0007669"/>
    <property type="project" value="UniProtKB-UniRule"/>
</dbReference>
<comment type="domain">
    <text evidence="10">The twin Cx2C motifs are involved in the recognition by the mitochondrial MIA40-ERV1 disulfide relay system. The formation of 2 disulfide bonds in the Cx2C motifs through dithiol/disulfide exchange reactions effectively traps the protein in the mitochondrial intermembrane space.</text>
</comment>
<reference evidence="12 13" key="1">
    <citation type="journal article" date="2024" name="Nat. Commun.">
        <title>Phylogenomics reveals the evolutionary origins of lichenization in chlorophyte algae.</title>
        <authorList>
            <person name="Puginier C."/>
            <person name="Libourel C."/>
            <person name="Otte J."/>
            <person name="Skaloud P."/>
            <person name="Haon M."/>
            <person name="Grisel S."/>
            <person name="Petersen M."/>
            <person name="Berrin J.G."/>
            <person name="Delaux P.M."/>
            <person name="Dal Grande F."/>
            <person name="Keller J."/>
        </authorList>
    </citation>
    <scope>NUCLEOTIDE SEQUENCE [LARGE SCALE GENOMIC DNA]</scope>
    <source>
        <strain evidence="12 13">SAG 2145</strain>
    </source>
</reference>
<keyword evidence="5 10" id="KW-0001">2Fe-2S</keyword>
<keyword evidence="13" id="KW-1185">Reference proteome</keyword>
<evidence type="ECO:0000256" key="7">
    <source>
        <dbReference type="ARBA" id="ARBA00023004"/>
    </source>
</evidence>
<feature type="region of interest" description="Fe-S binding site B" evidence="10">
    <location>
        <begin position="205"/>
        <end position="219"/>
    </location>
</feature>
<feature type="binding site" evidence="10">
    <location>
        <position position="208"/>
    </location>
    <ligand>
        <name>[4Fe-4S] cluster</name>
        <dbReference type="ChEBI" id="CHEBI:49883"/>
    </ligand>
</feature>
<dbReference type="GO" id="GO:0046872">
    <property type="term" value="F:metal ion binding"/>
    <property type="evidence" value="ECO:0007669"/>
    <property type="project" value="UniProtKB-KW"/>
</dbReference>
<evidence type="ECO:0000256" key="8">
    <source>
        <dbReference type="ARBA" id="ARBA00023014"/>
    </source>
</evidence>
<dbReference type="Pfam" id="PF05093">
    <property type="entry name" value="CIAPIN1"/>
    <property type="match status" value="1"/>
</dbReference>
<comment type="domain">
    <text evidence="10">The C-terminal domain binds 2 Fe-S clusters but is otherwise mostly in an intrinsically disordered conformation.</text>
</comment>
<dbReference type="Gene3D" id="3.40.50.150">
    <property type="entry name" value="Vaccinia Virus protein VP39"/>
    <property type="match status" value="1"/>
</dbReference>
<dbReference type="PANTHER" id="PTHR13273">
    <property type="entry name" value="ANAMORSIN"/>
    <property type="match status" value="1"/>
</dbReference>
<evidence type="ECO:0000256" key="1">
    <source>
        <dbReference type="ARBA" id="ARBA00001966"/>
    </source>
</evidence>
<feature type="binding site" evidence="10">
    <location>
        <position position="205"/>
    </location>
    <ligand>
        <name>[4Fe-4S] cluster</name>
        <dbReference type="ChEBI" id="CHEBI:49883"/>
    </ligand>
</feature>
<feature type="domain" description="Anamorsin C-terminal" evidence="11">
    <location>
        <begin position="161"/>
        <end position="235"/>
    </location>
</feature>
<evidence type="ECO:0000256" key="4">
    <source>
        <dbReference type="ARBA" id="ARBA00022490"/>
    </source>
</evidence>
<protein>
    <recommendedName>
        <fullName evidence="10">Anamorsin homolog</fullName>
    </recommendedName>
    <alternativeName>
        <fullName evidence="10">Fe-S cluster assembly protein DRE2 homolog</fullName>
    </alternativeName>
</protein>
<dbReference type="AlphaFoldDB" id="A0AAW1Q282"/>
<dbReference type="InterPro" id="IPR029063">
    <property type="entry name" value="SAM-dependent_MTases_sf"/>
</dbReference>
<evidence type="ECO:0000313" key="12">
    <source>
        <dbReference type="EMBL" id="KAK9816070.1"/>
    </source>
</evidence>
<comment type="caution">
    <text evidence="12">The sequence shown here is derived from an EMBL/GenBank/DDBJ whole genome shotgun (WGS) entry which is preliminary data.</text>
</comment>
<dbReference type="PANTHER" id="PTHR13273:SF14">
    <property type="entry name" value="ANAMORSIN"/>
    <property type="match status" value="1"/>
</dbReference>
<feature type="binding site" evidence="10">
    <location>
        <position position="216"/>
    </location>
    <ligand>
        <name>[4Fe-4S] cluster</name>
        <dbReference type="ChEBI" id="CHEBI:49883"/>
    </ligand>
</feature>
<evidence type="ECO:0000259" key="11">
    <source>
        <dbReference type="Pfam" id="PF05093"/>
    </source>
</evidence>
<comment type="cofactor">
    <cofactor evidence="10">
        <name>[2Fe-2S] cluster</name>
        <dbReference type="ChEBI" id="CHEBI:190135"/>
    </cofactor>
</comment>
<accession>A0AAW1Q282</accession>
<proteinExistence type="inferred from homology"/>
<dbReference type="GO" id="GO:0051537">
    <property type="term" value="F:2 iron, 2 sulfur cluster binding"/>
    <property type="evidence" value="ECO:0007669"/>
    <property type="project" value="UniProtKB-UniRule"/>
</dbReference>
<evidence type="ECO:0000256" key="9">
    <source>
        <dbReference type="ARBA" id="ARBA00023128"/>
    </source>
</evidence>
<feature type="short sequence motif" description="Cx2C motif 2" evidence="10">
    <location>
        <begin position="216"/>
        <end position="219"/>
    </location>
</feature>
<feature type="binding site" evidence="10">
    <location>
        <position position="176"/>
    </location>
    <ligand>
        <name>[2Fe-2S] cluster</name>
        <dbReference type="ChEBI" id="CHEBI:190135"/>
    </ligand>
</feature>
<comment type="domain">
    <text evidence="10">The N-terminal domain has structural similarity with S-adenosyl-L-methionine-dependent methyltransferases, but does not bind S-adenosyl-L-methionine. It is required for correct assembly of the 2 Fe-S clusters.</text>
</comment>
<evidence type="ECO:0000313" key="13">
    <source>
        <dbReference type="Proteomes" id="UP001438707"/>
    </source>
</evidence>
<evidence type="ECO:0000256" key="2">
    <source>
        <dbReference type="ARBA" id="ARBA00008169"/>
    </source>
</evidence>
<comment type="subcellular location">
    <subcellularLocation>
        <location evidence="10">Cytoplasm</location>
    </subcellularLocation>
    <subcellularLocation>
        <location evidence="10">Mitochondrion intermembrane space</location>
    </subcellularLocation>
</comment>
<dbReference type="InterPro" id="IPR007785">
    <property type="entry name" value="Anamorsin"/>
</dbReference>
<keyword evidence="6 10" id="KW-0479">Metal-binding</keyword>
<dbReference type="InterPro" id="IPR046408">
    <property type="entry name" value="CIAPIN1"/>
</dbReference>
<name>A0AAW1Q282_9CHLO</name>
<comment type="similarity">
    <text evidence="2 10">Belongs to the anamorsin family.</text>
</comment>
<comment type="function">
    <text evidence="10">Component of the cytosolic iron-sulfur (Fe-S) protein assembly (CIA) machinery. Required for the maturation of extramitochondrial Fe-S proteins. Part of an electron transfer chain functioning in an early step of cytosolic Fe-S biogenesis, facilitating the de novo assembly of a [4Fe-4S] cluster on the cytosolic Fe-S scaffold complex. Electrons are transferred from NADPH via a FAD- and FMN-containing diflavin oxidoreductase. Together with the diflavin oxidoreductase, also required for the assembly of the diferric tyrosyl radical cofactor of ribonucleotide reductase (RNR), probably by providing electrons for reduction during radical cofactor maturation in the catalytic small subunit.</text>
</comment>
<feature type="short sequence motif" description="Cx2C motif 1" evidence="10">
    <location>
        <begin position="205"/>
        <end position="208"/>
    </location>
</feature>
<comment type="caution">
    <text evidence="10">Lacks conserved residue(s) required for the propagation of feature annotation.</text>
</comment>
<feature type="binding site" evidence="10">
    <location>
        <position position="174"/>
    </location>
    <ligand>
        <name>[2Fe-2S] cluster</name>
        <dbReference type="ChEBI" id="CHEBI:190135"/>
    </ligand>
</feature>
<feature type="binding site" evidence="10">
    <location>
        <position position="162"/>
    </location>
    <ligand>
        <name>[2Fe-2S] cluster</name>
        <dbReference type="ChEBI" id="CHEBI:190135"/>
    </ligand>
</feature>
<evidence type="ECO:0000256" key="6">
    <source>
        <dbReference type="ARBA" id="ARBA00022723"/>
    </source>
</evidence>
<evidence type="ECO:0000256" key="5">
    <source>
        <dbReference type="ARBA" id="ARBA00022714"/>
    </source>
</evidence>
<feature type="binding site" evidence="10">
    <location>
        <position position="171"/>
    </location>
    <ligand>
        <name>[2Fe-2S] cluster</name>
        <dbReference type="ChEBI" id="CHEBI:190135"/>
    </ligand>
</feature>
<keyword evidence="3 10" id="KW-0004">4Fe-4S</keyword>
<keyword evidence="8 10" id="KW-0411">Iron-sulfur</keyword>
<keyword evidence="7 10" id="KW-0408">Iron</keyword>
<comment type="cofactor">
    <cofactor evidence="1 10">
        <name>[4Fe-4S] cluster</name>
        <dbReference type="ChEBI" id="CHEBI:49883"/>
    </cofactor>
</comment>
<sequence length="244" mass="25239">MQVSQSLGTPLESFLVSTASAAAVSDHLKGRTFSNVVSLSGRAGFHASGGLQGFTALVSPGGRLLVQEPTGSQDGLCKALLLSGFVNARAAQAVAGHPTQSAAQAEKPAWQTGAKSSISLRKPAPLKLNGHAAPAILDDDLIDEDDLLTEEDRLPPPAAVTCAPNAAKKACKNCTCGRAEAEAEGKPAAPVKLTQDMLDNPKTNCGSCQLGDAFRCASCPYRGLPKFEMGKKIELPNDFLAVDA</sequence>
<dbReference type="GO" id="GO:0051539">
    <property type="term" value="F:4 iron, 4 sulfur cluster binding"/>
    <property type="evidence" value="ECO:0007669"/>
    <property type="project" value="UniProtKB-KW"/>
</dbReference>